<proteinExistence type="predicted"/>
<comment type="caution">
    <text evidence="1">The sequence shown here is derived from an EMBL/GenBank/DDBJ whole genome shotgun (WGS) entry which is preliminary data.</text>
</comment>
<accession>A0A4Y2JK96</accession>
<keyword evidence="2" id="KW-1185">Reference proteome</keyword>
<gene>
    <name evidence="1" type="ORF">AVEN_229460_1</name>
</gene>
<protein>
    <submittedName>
        <fullName evidence="1">Uncharacterized protein</fullName>
    </submittedName>
</protein>
<evidence type="ECO:0000313" key="2">
    <source>
        <dbReference type="Proteomes" id="UP000499080"/>
    </source>
</evidence>
<evidence type="ECO:0000313" key="1">
    <source>
        <dbReference type="EMBL" id="GBM90783.1"/>
    </source>
</evidence>
<sequence length="114" mass="13046">MIYRATGLIQGISSVHDVYDVCSESKLKDVETPDVTLHKLKFKKHNKMKDEMLKSVRSLIWELVSTEKTAMAEKKTPILCKTGYHSVITQETRKIEHQGLKEEGCCSSATFCYY</sequence>
<name>A0A4Y2JK96_ARAVE</name>
<organism evidence="1 2">
    <name type="scientific">Araneus ventricosus</name>
    <name type="common">Orbweaver spider</name>
    <name type="synonym">Epeira ventricosa</name>
    <dbReference type="NCBI Taxonomy" id="182803"/>
    <lineage>
        <taxon>Eukaryota</taxon>
        <taxon>Metazoa</taxon>
        <taxon>Ecdysozoa</taxon>
        <taxon>Arthropoda</taxon>
        <taxon>Chelicerata</taxon>
        <taxon>Arachnida</taxon>
        <taxon>Araneae</taxon>
        <taxon>Araneomorphae</taxon>
        <taxon>Entelegynae</taxon>
        <taxon>Araneoidea</taxon>
        <taxon>Araneidae</taxon>
        <taxon>Araneus</taxon>
    </lineage>
</organism>
<reference evidence="1 2" key="1">
    <citation type="journal article" date="2019" name="Sci. Rep.">
        <title>Orb-weaving spider Araneus ventricosus genome elucidates the spidroin gene catalogue.</title>
        <authorList>
            <person name="Kono N."/>
            <person name="Nakamura H."/>
            <person name="Ohtoshi R."/>
            <person name="Moran D.A.P."/>
            <person name="Shinohara A."/>
            <person name="Yoshida Y."/>
            <person name="Fujiwara M."/>
            <person name="Mori M."/>
            <person name="Tomita M."/>
            <person name="Arakawa K."/>
        </authorList>
    </citation>
    <scope>NUCLEOTIDE SEQUENCE [LARGE SCALE GENOMIC DNA]</scope>
</reference>
<dbReference type="EMBL" id="BGPR01003650">
    <property type="protein sequence ID" value="GBM90783.1"/>
    <property type="molecule type" value="Genomic_DNA"/>
</dbReference>
<dbReference type="AlphaFoldDB" id="A0A4Y2JK96"/>
<dbReference type="Proteomes" id="UP000499080">
    <property type="component" value="Unassembled WGS sequence"/>
</dbReference>